<organism evidence="4 5">
    <name type="scientific">Geodermatophilus dictyosporus</name>
    <dbReference type="NCBI Taxonomy" id="1523247"/>
    <lineage>
        <taxon>Bacteria</taxon>
        <taxon>Bacillati</taxon>
        <taxon>Actinomycetota</taxon>
        <taxon>Actinomycetes</taxon>
        <taxon>Geodermatophilales</taxon>
        <taxon>Geodermatophilaceae</taxon>
        <taxon>Geodermatophilus</taxon>
    </lineage>
</organism>
<evidence type="ECO:0000313" key="5">
    <source>
        <dbReference type="Proteomes" id="UP000198857"/>
    </source>
</evidence>
<feature type="region of interest" description="Disordered" evidence="1">
    <location>
        <begin position="1"/>
        <end position="33"/>
    </location>
</feature>
<dbReference type="Proteomes" id="UP000198857">
    <property type="component" value="Unassembled WGS sequence"/>
</dbReference>
<evidence type="ECO:0000256" key="2">
    <source>
        <dbReference type="SAM" id="Phobius"/>
    </source>
</evidence>
<evidence type="ECO:0000256" key="1">
    <source>
        <dbReference type="SAM" id="MobiDB-lite"/>
    </source>
</evidence>
<protein>
    <submittedName>
        <fullName evidence="4">Flp pilus assembly protein TadG</fullName>
    </submittedName>
</protein>
<dbReference type="RefSeq" id="WP_169064415.1">
    <property type="nucleotide sequence ID" value="NZ_FOWQ01000006.1"/>
</dbReference>
<name>A0A1I5RW77_9ACTN</name>
<keyword evidence="2" id="KW-0812">Transmembrane</keyword>
<proteinExistence type="predicted"/>
<feature type="domain" description="TadE-like" evidence="3">
    <location>
        <begin position="37"/>
        <end position="79"/>
    </location>
</feature>
<reference evidence="5" key="1">
    <citation type="submission" date="2016-10" db="EMBL/GenBank/DDBJ databases">
        <authorList>
            <person name="Varghese N."/>
            <person name="Submissions S."/>
        </authorList>
    </citation>
    <scope>NUCLEOTIDE SEQUENCE [LARGE SCALE GENOMIC DNA]</scope>
    <source>
        <strain evidence="5">DSM 44208</strain>
    </source>
</reference>
<sequence>MVPSAGSRGPTPPSRSGRARGSRTGGAAGGRLSGERGAASVELAVTFPVVLLLVMTLIQGALWFYARSLALGAAQEGAREGRVQPASTARAQSAAEGFLDQTASDLLTGRDVTVNGSPATISVTVTGTSLSLFPGLSGWSVTQTAVGPVERPAP</sequence>
<gene>
    <name evidence="4" type="ORF">SAMN05660464_3756</name>
</gene>
<dbReference type="Pfam" id="PF07811">
    <property type="entry name" value="TadE"/>
    <property type="match status" value="1"/>
</dbReference>
<feature type="transmembrane region" description="Helical" evidence="2">
    <location>
        <begin position="43"/>
        <end position="65"/>
    </location>
</feature>
<dbReference type="STRING" id="1523247.SAMN05660464_3756"/>
<dbReference type="EMBL" id="FOWQ01000006">
    <property type="protein sequence ID" value="SFP62839.1"/>
    <property type="molecule type" value="Genomic_DNA"/>
</dbReference>
<evidence type="ECO:0000259" key="3">
    <source>
        <dbReference type="Pfam" id="PF07811"/>
    </source>
</evidence>
<keyword evidence="2" id="KW-0472">Membrane</keyword>
<keyword evidence="5" id="KW-1185">Reference proteome</keyword>
<feature type="compositionally biased region" description="Gly residues" evidence="1">
    <location>
        <begin position="23"/>
        <end position="32"/>
    </location>
</feature>
<keyword evidence="2" id="KW-1133">Transmembrane helix</keyword>
<evidence type="ECO:0000313" key="4">
    <source>
        <dbReference type="EMBL" id="SFP62839.1"/>
    </source>
</evidence>
<dbReference type="InterPro" id="IPR012495">
    <property type="entry name" value="TadE-like_dom"/>
</dbReference>
<accession>A0A1I5RW77</accession>
<dbReference type="AlphaFoldDB" id="A0A1I5RW77"/>